<name>A0ABQ0DGV8_9EUKA</name>
<reference evidence="1 2" key="1">
    <citation type="journal article" date="2019" name="PLoS Negl. Trop. Dis.">
        <title>Whole genome sequencing of Entamoeba nuttalli reveals mammalian host-related molecular signatures and a novel octapeptide-repeat surface protein.</title>
        <authorList>
            <person name="Tanaka M."/>
            <person name="Makiuchi T."/>
            <person name="Komiyama T."/>
            <person name="Shiina T."/>
            <person name="Osaki K."/>
            <person name="Tachibana H."/>
        </authorList>
    </citation>
    <scope>NUCLEOTIDE SEQUENCE [LARGE SCALE GENOMIC DNA]</scope>
    <source>
        <strain evidence="1 2">P19-061405</strain>
    </source>
</reference>
<organism evidence="1 2">
    <name type="scientific">Entamoeba nuttalli</name>
    <dbReference type="NCBI Taxonomy" id="412467"/>
    <lineage>
        <taxon>Eukaryota</taxon>
        <taxon>Amoebozoa</taxon>
        <taxon>Evosea</taxon>
        <taxon>Archamoebae</taxon>
        <taxon>Mastigamoebida</taxon>
        <taxon>Entamoebidae</taxon>
        <taxon>Entamoeba</taxon>
    </lineage>
</organism>
<protein>
    <submittedName>
        <fullName evidence="1">Uncharacterized protein</fullName>
    </submittedName>
</protein>
<evidence type="ECO:0000313" key="2">
    <source>
        <dbReference type="Proteomes" id="UP001628156"/>
    </source>
</evidence>
<comment type="caution">
    <text evidence="1">The sequence shown here is derived from an EMBL/GenBank/DDBJ whole genome shotgun (WGS) entry which is preliminary data.</text>
</comment>
<evidence type="ECO:0000313" key="1">
    <source>
        <dbReference type="EMBL" id="GAB1222081.1"/>
    </source>
</evidence>
<sequence>MELSCMKKPIPTKSAFIAKRIETEGNGVYSVSCGDVDRKQTLLTSKRASTNRDAAQQSFLIGLLVNNGFLVKLKKLYKRGKTTKQLFVIESIWKEGINCFNIDLIGNIPGDKKVKRRNIDATTNHVMLQIAGDYCSLSYDVKKGKTSSKSYQMERINSANTRGKIFDSKMIQIIGTEINQNLTSWITSSGLEIHPNDFRICKYYNI</sequence>
<proteinExistence type="predicted"/>
<accession>A0ABQ0DGV8</accession>
<keyword evidence="2" id="KW-1185">Reference proteome</keyword>
<dbReference type="EMBL" id="BAAFRS010000092">
    <property type="protein sequence ID" value="GAB1222081.1"/>
    <property type="molecule type" value="Genomic_DNA"/>
</dbReference>
<gene>
    <name evidence="1" type="ORF">ENUP19_0092G0036</name>
</gene>
<dbReference type="Proteomes" id="UP001628156">
    <property type="component" value="Unassembled WGS sequence"/>
</dbReference>